<reference evidence="2 3" key="1">
    <citation type="journal article" date="2019" name="Int. J. Syst. Evol. Microbiol.">
        <title>The Global Catalogue of Microorganisms (GCM) 10K type strain sequencing project: providing services to taxonomists for standard genome sequencing and annotation.</title>
        <authorList>
            <consortium name="The Broad Institute Genomics Platform"/>
            <consortium name="The Broad Institute Genome Sequencing Center for Infectious Disease"/>
            <person name="Wu L."/>
            <person name="Ma J."/>
        </authorList>
    </citation>
    <scope>NUCLEOTIDE SEQUENCE [LARGE SCALE GENOMIC DNA]</scope>
    <source>
        <strain evidence="2 3">JCM 4087</strain>
    </source>
</reference>
<dbReference type="Proteomes" id="UP001501102">
    <property type="component" value="Unassembled WGS sequence"/>
</dbReference>
<protein>
    <submittedName>
        <fullName evidence="2">Uncharacterized protein</fullName>
    </submittedName>
</protein>
<sequence>MLPASPTVRLHYRRAPRHIAIRSHHGRFAADRYRKTVPPGTVLPATDPCRPGDGIPPMTPVSDWATGETLMPPGPPTRPGPPGRVFPRPEGSNGRGGNGGSGGTGFVPL</sequence>
<comment type="caution">
    <text evidence="2">The sequence shown here is derived from an EMBL/GenBank/DDBJ whole genome shotgun (WGS) entry which is preliminary data.</text>
</comment>
<feature type="region of interest" description="Disordered" evidence="1">
    <location>
        <begin position="32"/>
        <end position="109"/>
    </location>
</feature>
<name>A0ABN3WTR9_STRTU</name>
<evidence type="ECO:0000313" key="3">
    <source>
        <dbReference type="Proteomes" id="UP001501102"/>
    </source>
</evidence>
<accession>A0ABN3WTR9</accession>
<organism evidence="2 3">
    <name type="scientific">Streptomyces thioluteus</name>
    <dbReference type="NCBI Taxonomy" id="66431"/>
    <lineage>
        <taxon>Bacteria</taxon>
        <taxon>Bacillati</taxon>
        <taxon>Actinomycetota</taxon>
        <taxon>Actinomycetes</taxon>
        <taxon>Kitasatosporales</taxon>
        <taxon>Streptomycetaceae</taxon>
        <taxon>Streptomyces</taxon>
    </lineage>
</organism>
<evidence type="ECO:0000256" key="1">
    <source>
        <dbReference type="SAM" id="MobiDB-lite"/>
    </source>
</evidence>
<feature type="compositionally biased region" description="Pro residues" evidence="1">
    <location>
        <begin position="72"/>
        <end position="84"/>
    </location>
</feature>
<feature type="compositionally biased region" description="Gly residues" evidence="1">
    <location>
        <begin position="93"/>
        <end position="109"/>
    </location>
</feature>
<evidence type="ECO:0000313" key="2">
    <source>
        <dbReference type="EMBL" id="GAA2925708.1"/>
    </source>
</evidence>
<dbReference type="EMBL" id="BAAAXZ010000083">
    <property type="protein sequence ID" value="GAA2925708.1"/>
    <property type="molecule type" value="Genomic_DNA"/>
</dbReference>
<proteinExistence type="predicted"/>
<keyword evidence="3" id="KW-1185">Reference proteome</keyword>
<gene>
    <name evidence="2" type="ORF">GCM10020221_22070</name>
</gene>